<dbReference type="InterPro" id="IPR029069">
    <property type="entry name" value="HotDog_dom_sf"/>
</dbReference>
<reference evidence="5" key="3">
    <citation type="journal article" date="2019" name="Int. J. Syst. Evol. Microbiol.">
        <title>The Global Catalogue of Microorganisms (GCM) 10K type strain sequencing project: providing services to taxonomists for standard genome sequencing and annotation.</title>
        <authorList>
            <consortium name="The Broad Institute Genomics Platform"/>
            <consortium name="The Broad Institute Genome Sequencing Center for Infectious Disease"/>
            <person name="Wu L."/>
            <person name="Ma J."/>
        </authorList>
    </citation>
    <scope>NUCLEOTIDE SEQUENCE [LARGE SCALE GENOMIC DNA]</scope>
    <source>
        <strain evidence="5">CGMCC 1.11013</strain>
    </source>
</reference>
<dbReference type="Proteomes" id="UP000027439">
    <property type="component" value="Unassembled WGS sequence"/>
</dbReference>
<dbReference type="EMBL" id="BMEG01000022">
    <property type="protein sequence ID" value="GGD97924.1"/>
    <property type="molecule type" value="Genomic_DNA"/>
</dbReference>
<dbReference type="Pfam" id="PF01575">
    <property type="entry name" value="MaoC_dehydratas"/>
    <property type="match status" value="1"/>
</dbReference>
<protein>
    <submittedName>
        <fullName evidence="2 3">Dehydratase</fullName>
    </submittedName>
</protein>
<evidence type="ECO:0000313" key="4">
    <source>
        <dbReference type="Proteomes" id="UP000027439"/>
    </source>
</evidence>
<dbReference type="SUPFAM" id="SSF54637">
    <property type="entry name" value="Thioesterase/thiol ester dehydrase-isomerase"/>
    <property type="match status" value="1"/>
</dbReference>
<gene>
    <name evidence="3" type="ORF">BG57_30380</name>
    <name evidence="2" type="ORF">GCM10010985_60820</name>
</gene>
<keyword evidence="5" id="KW-1185">Reference proteome</keyword>
<evidence type="ECO:0000259" key="1">
    <source>
        <dbReference type="Pfam" id="PF01575"/>
    </source>
</evidence>
<dbReference type="EMBL" id="JFHE01000072">
    <property type="protein sequence ID" value="KDR25542.1"/>
    <property type="molecule type" value="Genomic_DNA"/>
</dbReference>
<dbReference type="RefSeq" id="WP_035970725.1">
    <property type="nucleotide sequence ID" value="NZ_BMEG01000022.1"/>
</dbReference>
<dbReference type="CDD" id="cd03451">
    <property type="entry name" value="FkbR2"/>
    <property type="match status" value="1"/>
</dbReference>
<accession>A0A069NBP5</accession>
<evidence type="ECO:0000313" key="5">
    <source>
        <dbReference type="Proteomes" id="UP000597138"/>
    </source>
</evidence>
<evidence type="ECO:0000313" key="3">
    <source>
        <dbReference type="EMBL" id="KDR25542.1"/>
    </source>
</evidence>
<dbReference type="Proteomes" id="UP000597138">
    <property type="component" value="Unassembled WGS sequence"/>
</dbReference>
<organism evidence="3 4">
    <name type="scientific">Caballeronia grimmiae</name>
    <dbReference type="NCBI Taxonomy" id="1071679"/>
    <lineage>
        <taxon>Bacteria</taxon>
        <taxon>Pseudomonadati</taxon>
        <taxon>Pseudomonadota</taxon>
        <taxon>Betaproteobacteria</taxon>
        <taxon>Burkholderiales</taxon>
        <taxon>Burkholderiaceae</taxon>
        <taxon>Caballeronia</taxon>
    </lineage>
</organism>
<dbReference type="AlphaFoldDB" id="A0A069NBP5"/>
<name>A0A069NBP5_9BURK</name>
<dbReference type="STRING" id="1071679.BG57_30380"/>
<proteinExistence type="predicted"/>
<evidence type="ECO:0000313" key="2">
    <source>
        <dbReference type="EMBL" id="GGD97924.1"/>
    </source>
</evidence>
<feature type="domain" description="MaoC-like" evidence="1">
    <location>
        <begin position="11"/>
        <end position="114"/>
    </location>
</feature>
<dbReference type="InterPro" id="IPR052342">
    <property type="entry name" value="MCH/BMMD"/>
</dbReference>
<dbReference type="Gene3D" id="3.10.129.10">
    <property type="entry name" value="Hotdog Thioesterase"/>
    <property type="match status" value="1"/>
</dbReference>
<dbReference type="InterPro" id="IPR002539">
    <property type="entry name" value="MaoC-like_dom"/>
</dbReference>
<reference evidence="2" key="4">
    <citation type="submission" date="2024-05" db="EMBL/GenBank/DDBJ databases">
        <authorList>
            <person name="Sun Q."/>
            <person name="Zhou Y."/>
        </authorList>
    </citation>
    <scope>NUCLEOTIDE SEQUENCE</scope>
    <source>
        <strain evidence="2">CGMCC 1.11013</strain>
    </source>
</reference>
<comment type="caution">
    <text evidence="3">The sequence shown here is derived from an EMBL/GenBank/DDBJ whole genome shotgun (WGS) entry which is preliminary data.</text>
</comment>
<dbReference type="OrthoDB" id="6703795at2"/>
<dbReference type="PANTHER" id="PTHR43664">
    <property type="entry name" value="MONOAMINE OXIDASE-RELATED"/>
    <property type="match status" value="1"/>
</dbReference>
<dbReference type="PANTHER" id="PTHR43664:SF1">
    <property type="entry name" value="BETA-METHYLMALYL-COA DEHYDRATASE"/>
    <property type="match status" value="1"/>
</dbReference>
<reference evidence="3 4" key="2">
    <citation type="submission" date="2014-03" db="EMBL/GenBank/DDBJ databases">
        <title>Draft Genome Sequences of Four Burkholderia Strains.</title>
        <authorList>
            <person name="Liu X.Y."/>
            <person name="Li C.X."/>
            <person name="Xu J.H."/>
        </authorList>
    </citation>
    <scope>NUCLEOTIDE SEQUENCE [LARGE SCALE GENOMIC DNA]</scope>
    <source>
        <strain evidence="3 4">R27</strain>
    </source>
</reference>
<reference evidence="2" key="1">
    <citation type="journal article" date="2014" name="Int. J. Syst. Evol. Microbiol.">
        <title>Complete genome of a new Firmicutes species belonging to the dominant human colonic microbiota ('Ruminococcus bicirculans') reveals two chromosomes and a selective capacity to utilize plant glucans.</title>
        <authorList>
            <consortium name="NISC Comparative Sequencing Program"/>
            <person name="Wegmann U."/>
            <person name="Louis P."/>
            <person name="Goesmann A."/>
            <person name="Henrissat B."/>
            <person name="Duncan S.H."/>
            <person name="Flint H.J."/>
        </authorList>
    </citation>
    <scope>NUCLEOTIDE SEQUENCE</scope>
    <source>
        <strain evidence="2">CGMCC 1.11013</strain>
    </source>
</reference>
<sequence length="150" mass="16572">MAGLFFEEFEVGKTFEHGWSRTITEMDNMLFSCLTLNVQPLHIDAEFASKTEFGKPLVNSLFTLGLLVGITVNDTTLGTTLANLGLREVTFPKPVFQGDTVRARTTVVAVRASQSRPNAGLVEFEHVATNQTGEIVCRCNRTAMMLRRSS</sequence>
<dbReference type="eggNOG" id="COG2030">
    <property type="taxonomic scope" value="Bacteria"/>
</dbReference>